<dbReference type="PROSITE" id="PS50016">
    <property type="entry name" value="ZF_PHD_2"/>
    <property type="match status" value="1"/>
</dbReference>
<dbReference type="SMART" id="SM00249">
    <property type="entry name" value="PHD"/>
    <property type="match status" value="1"/>
</dbReference>
<dbReference type="EC" id="1.14.11.27" evidence="4"/>
<evidence type="ECO:0000256" key="2">
    <source>
        <dbReference type="ARBA" id="ARBA00004123"/>
    </source>
</evidence>
<evidence type="ECO:0000256" key="5">
    <source>
        <dbReference type="ARBA" id="ARBA00022491"/>
    </source>
</evidence>
<evidence type="ECO:0000256" key="7">
    <source>
        <dbReference type="ARBA" id="ARBA00022771"/>
    </source>
</evidence>
<dbReference type="Gene3D" id="3.30.40.10">
    <property type="entry name" value="Zinc/RING finger domain, C3HC4 (zinc finger)"/>
    <property type="match status" value="1"/>
</dbReference>
<keyword evidence="5" id="KW-0678">Repressor</keyword>
<dbReference type="Gene3D" id="3.80.10.10">
    <property type="entry name" value="Ribonuclease Inhibitor"/>
    <property type="match status" value="1"/>
</dbReference>
<evidence type="ECO:0000313" key="23">
    <source>
        <dbReference type="RefSeq" id="XP_029648831.1"/>
    </source>
</evidence>
<evidence type="ECO:0000259" key="20">
    <source>
        <dbReference type="PROSITE" id="PS51058"/>
    </source>
</evidence>
<keyword evidence="6" id="KW-0479">Metal-binding</keyword>
<evidence type="ECO:0000256" key="8">
    <source>
        <dbReference type="ARBA" id="ARBA00022833"/>
    </source>
</evidence>
<keyword evidence="14" id="KW-0804">Transcription</keyword>
<dbReference type="Pfam" id="PF02008">
    <property type="entry name" value="zf-CXXC"/>
    <property type="match status" value="1"/>
</dbReference>
<feature type="domain" description="JmjC" evidence="21">
    <location>
        <begin position="135"/>
        <end position="303"/>
    </location>
</feature>
<dbReference type="GO" id="GO:0140680">
    <property type="term" value="F:histone H3K36me/H3K36me2 demethylase activity"/>
    <property type="evidence" value="ECO:0007669"/>
    <property type="project" value="UniProtKB-EC"/>
</dbReference>
<feature type="compositionally biased region" description="Basic and acidic residues" evidence="18">
    <location>
        <begin position="798"/>
        <end position="807"/>
    </location>
</feature>
<proteinExistence type="inferred from homology"/>
<feature type="compositionally biased region" description="Basic and acidic residues" evidence="18">
    <location>
        <begin position="353"/>
        <end position="380"/>
    </location>
</feature>
<dbReference type="CDD" id="cd22122">
    <property type="entry name" value="F-box_JHDM"/>
    <property type="match status" value="1"/>
</dbReference>
<dbReference type="Gene3D" id="1.20.58.1360">
    <property type="match status" value="1"/>
</dbReference>
<protein>
    <recommendedName>
        <fullName evidence="4">[histone H3]-dimethyl-L-lysine(36) demethylase</fullName>
        <ecNumber evidence="4">1.14.11.27</ecNumber>
    </recommendedName>
</protein>
<feature type="domain" description="CXXC-type" evidence="20">
    <location>
        <begin position="574"/>
        <end position="620"/>
    </location>
</feature>
<dbReference type="InterPro" id="IPR003347">
    <property type="entry name" value="JmjC_dom"/>
</dbReference>
<evidence type="ECO:0000259" key="21">
    <source>
        <dbReference type="PROSITE" id="PS51184"/>
    </source>
</evidence>
<evidence type="ECO:0000256" key="6">
    <source>
        <dbReference type="ARBA" id="ARBA00022723"/>
    </source>
</evidence>
<accession>A0A6P7THY4</accession>
<keyword evidence="8" id="KW-0862">Zinc</keyword>
<dbReference type="FunFam" id="2.60.120.650:FF:000005">
    <property type="entry name" value="lysine-specific demethylase 2A isoform X1"/>
    <property type="match status" value="1"/>
</dbReference>
<gene>
    <name evidence="23" type="primary">LOC115222653</name>
</gene>
<feature type="compositionally biased region" description="Basic and acidic residues" evidence="18">
    <location>
        <begin position="775"/>
        <end position="791"/>
    </location>
</feature>
<feature type="region of interest" description="Disordered" evidence="18">
    <location>
        <begin position="544"/>
        <end position="566"/>
    </location>
</feature>
<keyword evidence="15" id="KW-0539">Nucleus</keyword>
<evidence type="ECO:0000256" key="18">
    <source>
        <dbReference type="SAM" id="MobiDB-lite"/>
    </source>
</evidence>
<dbReference type="GO" id="GO:0005634">
    <property type="term" value="C:nucleus"/>
    <property type="evidence" value="ECO:0007669"/>
    <property type="project" value="UniProtKB-SubCell"/>
</dbReference>
<dbReference type="PROSITE" id="PS01359">
    <property type="entry name" value="ZF_PHD_1"/>
    <property type="match status" value="1"/>
</dbReference>
<feature type="domain" description="PHD-type" evidence="19">
    <location>
        <begin position="627"/>
        <end position="695"/>
    </location>
</feature>
<dbReference type="InterPro" id="IPR013083">
    <property type="entry name" value="Znf_RING/FYVE/PHD"/>
</dbReference>
<dbReference type="PROSITE" id="PS51058">
    <property type="entry name" value="ZF_CXXC"/>
    <property type="match status" value="1"/>
</dbReference>
<dbReference type="InterPro" id="IPR032675">
    <property type="entry name" value="LRR_dom_sf"/>
</dbReference>
<feature type="compositionally biased region" description="Polar residues" evidence="18">
    <location>
        <begin position="844"/>
        <end position="859"/>
    </location>
</feature>
<dbReference type="PANTHER" id="PTHR23123">
    <property type="entry name" value="PHD/F-BOX CONTAINING PROTEIN"/>
    <property type="match status" value="1"/>
</dbReference>
<name>A0A6P7THY4_9MOLL</name>
<evidence type="ECO:0000256" key="11">
    <source>
        <dbReference type="ARBA" id="ARBA00023002"/>
    </source>
</evidence>
<dbReference type="RefSeq" id="XP_029648831.1">
    <property type="nucleotide sequence ID" value="XM_029792971.2"/>
</dbReference>
<dbReference type="Gene3D" id="2.60.120.650">
    <property type="entry name" value="Cupin"/>
    <property type="match status" value="1"/>
</dbReference>
<comment type="cofactor">
    <cofactor evidence="1">
        <name>Fe(2+)</name>
        <dbReference type="ChEBI" id="CHEBI:29033"/>
    </cofactor>
</comment>
<keyword evidence="13" id="KW-0805">Transcription regulation</keyword>
<evidence type="ECO:0000256" key="15">
    <source>
        <dbReference type="ARBA" id="ARBA00023242"/>
    </source>
</evidence>
<keyword evidence="12" id="KW-0408">Iron</keyword>
<dbReference type="GO" id="GO:0003677">
    <property type="term" value="F:DNA binding"/>
    <property type="evidence" value="ECO:0007669"/>
    <property type="project" value="InterPro"/>
</dbReference>
<keyword evidence="9" id="KW-0156">Chromatin regulator</keyword>
<evidence type="ECO:0000256" key="4">
    <source>
        <dbReference type="ARBA" id="ARBA00013246"/>
    </source>
</evidence>
<feature type="compositionally biased region" description="Low complexity" evidence="18">
    <location>
        <begin position="720"/>
        <end position="734"/>
    </location>
</feature>
<evidence type="ECO:0000256" key="14">
    <source>
        <dbReference type="ARBA" id="ARBA00023163"/>
    </source>
</evidence>
<keyword evidence="10" id="KW-0223">Dioxygenase</keyword>
<evidence type="ECO:0000313" key="22">
    <source>
        <dbReference type="Proteomes" id="UP000515154"/>
    </source>
</evidence>
<dbReference type="PROSITE" id="PS51184">
    <property type="entry name" value="JMJC"/>
    <property type="match status" value="1"/>
</dbReference>
<dbReference type="SMART" id="SM00367">
    <property type="entry name" value="LRR_CC"/>
    <property type="match status" value="2"/>
</dbReference>
<evidence type="ECO:0000256" key="12">
    <source>
        <dbReference type="ARBA" id="ARBA00023004"/>
    </source>
</evidence>
<dbReference type="Pfam" id="PF16866">
    <property type="entry name" value="PHD_4"/>
    <property type="match status" value="1"/>
</dbReference>
<dbReference type="InterPro" id="IPR050690">
    <property type="entry name" value="JHDM1_Histone_Demethylase"/>
</dbReference>
<evidence type="ECO:0000256" key="16">
    <source>
        <dbReference type="ARBA" id="ARBA00047915"/>
    </source>
</evidence>
<keyword evidence="22" id="KW-1185">Reference proteome</keyword>
<sequence>MCTRAKERKHYTDEDIDDDEIEGKRNYSLEEKLHSAQFQGNFVTLMKGDEFNLKFFQEHGLTKPIVFFEKSGLGMRVPSSNFQVSDVKQCVGSRRPLDVMDANTQRGLEMTMKDWVKYYENTDREKLLNVISLEFSHTKLENYVESPTVVRQTDWVDTVWPRIYKKCQTEATNIIEKMKYPKVQKYCLMSVAGCYTDFHVDFGGTSVWYHILHGQKVFWLIPPTEVNIELYVNWILSGKQGDIFLGDQVESCQRIVLAEGYTFVIPSGWIHAVYTPKDSLVFGGNFLHSFNIIEQLNVCEIEEKTHVPQKFRYPFFTEISWYVLDRYLACLTGKSFLQKSVYEIEKDEDSELDDSRPPSRDPEDYSDRNQNRQDEKDPKSSQHKLSKSITIELTRIDEKNFPRASSDEESAPTKGSRSRRGNGTDSKGRDSKRARSPASIDDKSETDDLLNEKDSKEDLYKDSITEGAKFVPKKNVHLTKIELAGLEKLVQWLESLPPAKKNVPKDISEPDQLIKEFKQMLLDHKDDDPQLSVTGEPILQWPPSKKLKPKLKMGHMGKGKLSGKNAAAQAASNIRRRRTRCKKCEPCTRQECAECHFCKDMKKFGGPGRMKQSCISRQCMAPVLPLSAACMICGKEGTTEKENIEDSVSALMECGICWEIVHPNCFKLKNENIDGEGVINEDLPNSWECPKCCQDGKRGQTKPRVIKCQPKPKAIESRHSSTSSEDVSSETSVVPNLKQEPPPLFEGKRVTAKESSSNNSNNTTAPKETTVPKPTVKDEPVASSQIKKEGPEENPEGQNKRKLDSKVPPKTNKTIPLKKKRLNNDRPKCESSQLGTLMTRRMKWSNNLAGSDAASCSNPVSASVSRRPRRERLVDSSSDRQPPSFRFQLRKRTQRQKRQKAVGRRSRGGSGPIRQAAVAAQAKLLAAESDLPLDEDDDFVGCCSNVKTSANSETKPLKDNYVTESNVQASTSMADIRVNESLNVKSKSSSLEESDQQMMREVRLEPPIYVVRPAPVPPPPDFITLNSEEIHVLRQDHWMRVFSFLNAADLVRCMCVCKTWHSWCINHTLWTTVDLSGRLIKQQHLIGTVCRQPKCLNLTSSFFSYKQLFWLIARLPQLERLLLCNCCWSTISALCSSSCPLLRSLDVSWATGMHGDCFRDLILPQIDRKPGMRDVSRLCKLKQLIASGTELTDNVMNIITEHMPQLELLDISYCTRVTDQAIANLACSLACRQKLKKINISGCQYITEKCLQHFKNFDNLHTLDFKGCAKIPFSALETFVSAYTNQKLVLNEDKLITNATP</sequence>
<dbReference type="SUPFAM" id="SSF52047">
    <property type="entry name" value="RNI-like"/>
    <property type="match status" value="1"/>
</dbReference>
<organism evidence="22 23">
    <name type="scientific">Octopus sinensis</name>
    <name type="common">East Asian common octopus</name>
    <dbReference type="NCBI Taxonomy" id="2607531"/>
    <lineage>
        <taxon>Eukaryota</taxon>
        <taxon>Metazoa</taxon>
        <taxon>Spiralia</taxon>
        <taxon>Lophotrochozoa</taxon>
        <taxon>Mollusca</taxon>
        <taxon>Cephalopoda</taxon>
        <taxon>Coleoidea</taxon>
        <taxon>Octopodiformes</taxon>
        <taxon>Octopoda</taxon>
        <taxon>Incirrata</taxon>
        <taxon>Octopodidae</taxon>
        <taxon>Octopus</taxon>
    </lineage>
</organism>
<dbReference type="CDD" id="cd15555">
    <property type="entry name" value="PHD_KDM2A_2B"/>
    <property type="match status" value="1"/>
</dbReference>
<dbReference type="InterPro" id="IPR041070">
    <property type="entry name" value="JHD"/>
</dbReference>
<feature type="compositionally biased region" description="Basic residues" evidence="18">
    <location>
        <begin position="545"/>
        <end position="558"/>
    </location>
</feature>
<comment type="catalytic activity">
    <reaction evidence="16">
        <text>N(6),N(6)-dimethyl-L-lysyl(36)-[histone H3] + 2 2-oxoglutarate + 2 O2 = L-lysyl(36)-[histone H3] + 2 formaldehyde + 2 succinate + 2 CO2</text>
        <dbReference type="Rhea" id="RHEA:42032"/>
        <dbReference type="Rhea" id="RHEA-COMP:9785"/>
        <dbReference type="Rhea" id="RHEA-COMP:9787"/>
        <dbReference type="ChEBI" id="CHEBI:15379"/>
        <dbReference type="ChEBI" id="CHEBI:16526"/>
        <dbReference type="ChEBI" id="CHEBI:16810"/>
        <dbReference type="ChEBI" id="CHEBI:16842"/>
        <dbReference type="ChEBI" id="CHEBI:29969"/>
        <dbReference type="ChEBI" id="CHEBI:30031"/>
        <dbReference type="ChEBI" id="CHEBI:61976"/>
        <dbReference type="EC" id="1.14.11.27"/>
    </reaction>
</comment>
<evidence type="ECO:0000256" key="9">
    <source>
        <dbReference type="ARBA" id="ARBA00022853"/>
    </source>
</evidence>
<evidence type="ECO:0000256" key="1">
    <source>
        <dbReference type="ARBA" id="ARBA00001954"/>
    </source>
</evidence>
<evidence type="ECO:0000256" key="17">
    <source>
        <dbReference type="PROSITE-ProRule" id="PRU00509"/>
    </source>
</evidence>
<dbReference type="SUPFAM" id="SSF51197">
    <property type="entry name" value="Clavaminate synthase-like"/>
    <property type="match status" value="1"/>
</dbReference>
<evidence type="ECO:0000256" key="13">
    <source>
        <dbReference type="ARBA" id="ARBA00023015"/>
    </source>
</evidence>
<dbReference type="Pfam" id="PF17811">
    <property type="entry name" value="JHD"/>
    <property type="match status" value="1"/>
</dbReference>
<dbReference type="InterPro" id="IPR006553">
    <property type="entry name" value="Leu-rich_rpt_Cys-con_subtyp"/>
</dbReference>
<dbReference type="InterPro" id="IPR019786">
    <property type="entry name" value="Zinc_finger_PHD-type_CS"/>
</dbReference>
<comment type="similarity">
    <text evidence="3">Belongs to the JHDM1 histone demethylase family.</text>
</comment>
<dbReference type="KEGG" id="osn:115222653"/>
<evidence type="ECO:0000256" key="3">
    <source>
        <dbReference type="ARBA" id="ARBA00008037"/>
    </source>
</evidence>
<dbReference type="InterPro" id="IPR001965">
    <property type="entry name" value="Znf_PHD"/>
</dbReference>
<dbReference type="SMART" id="SM00558">
    <property type="entry name" value="JmjC"/>
    <property type="match status" value="1"/>
</dbReference>
<evidence type="ECO:0000256" key="10">
    <source>
        <dbReference type="ARBA" id="ARBA00022964"/>
    </source>
</evidence>
<comment type="subcellular location">
    <subcellularLocation>
        <location evidence="2">Nucleus</location>
    </subcellularLocation>
</comment>
<keyword evidence="7 17" id="KW-0863">Zinc-finger</keyword>
<reference evidence="23" key="1">
    <citation type="submission" date="2025-08" db="UniProtKB">
        <authorList>
            <consortium name="RefSeq"/>
        </authorList>
    </citation>
    <scope>IDENTIFICATION</scope>
</reference>
<dbReference type="InterPro" id="IPR019787">
    <property type="entry name" value="Znf_PHD-finger"/>
</dbReference>
<keyword evidence="11" id="KW-0560">Oxidoreductase</keyword>
<dbReference type="Proteomes" id="UP000515154">
    <property type="component" value="Linkage group LG20"/>
</dbReference>
<feature type="compositionally biased region" description="Basic residues" evidence="18">
    <location>
        <begin position="888"/>
        <end position="907"/>
    </location>
</feature>
<feature type="region of interest" description="Disordered" evidence="18">
    <location>
        <begin position="695"/>
        <end position="915"/>
    </location>
</feature>
<dbReference type="InterPro" id="IPR001810">
    <property type="entry name" value="F-box_dom"/>
</dbReference>
<dbReference type="InterPro" id="IPR002857">
    <property type="entry name" value="Znf_CXXC"/>
</dbReference>
<evidence type="ECO:0000259" key="19">
    <source>
        <dbReference type="PROSITE" id="PS50016"/>
    </source>
</evidence>
<dbReference type="CDD" id="cd21743">
    <property type="entry name" value="CTD_KDM2A_2B-like"/>
    <property type="match status" value="1"/>
</dbReference>
<feature type="region of interest" description="Disordered" evidence="18">
    <location>
        <begin position="347"/>
        <end position="454"/>
    </location>
</feature>
<dbReference type="Pfam" id="PF12937">
    <property type="entry name" value="F-box-like"/>
    <property type="match status" value="1"/>
</dbReference>
<dbReference type="GO" id="GO:0008270">
    <property type="term" value="F:zinc ion binding"/>
    <property type="evidence" value="ECO:0007669"/>
    <property type="project" value="UniProtKB-KW"/>
</dbReference>
<dbReference type="Gene3D" id="6.10.280.250">
    <property type="match status" value="1"/>
</dbReference>